<proteinExistence type="inferred from homology"/>
<comment type="subcellular location">
    <subcellularLocation>
        <location evidence="2">Cell membrane</location>
        <topology evidence="2">Multi-pass membrane protein</topology>
    </subcellularLocation>
</comment>
<feature type="transmembrane region" description="Helical" evidence="3">
    <location>
        <begin position="26"/>
        <end position="44"/>
    </location>
</feature>
<comment type="similarity">
    <text evidence="1 2">Belongs to the BioY family.</text>
</comment>
<name>A0A0N8GSD0_9CHLR</name>
<dbReference type="PANTHER" id="PTHR34295:SF1">
    <property type="entry name" value="BIOTIN TRANSPORTER BIOY"/>
    <property type="match status" value="1"/>
</dbReference>
<feature type="transmembrane region" description="Helical" evidence="3">
    <location>
        <begin position="172"/>
        <end position="194"/>
    </location>
</feature>
<dbReference type="PANTHER" id="PTHR34295">
    <property type="entry name" value="BIOTIN TRANSPORTER BIOY"/>
    <property type="match status" value="1"/>
</dbReference>
<reference evidence="4 5" key="1">
    <citation type="submission" date="2015-07" db="EMBL/GenBank/DDBJ databases">
        <title>Whole genome sequence of Herpetosiphon geysericola DSM 7119.</title>
        <authorList>
            <person name="Hemp J."/>
            <person name="Ward L.M."/>
            <person name="Pace L.A."/>
            <person name="Fischer W.W."/>
        </authorList>
    </citation>
    <scope>NUCLEOTIDE SEQUENCE [LARGE SCALE GENOMIC DNA]</scope>
    <source>
        <strain evidence="4 5">DSM 7119</strain>
    </source>
</reference>
<gene>
    <name evidence="4" type="ORF">SE18_09860</name>
</gene>
<evidence type="ECO:0000256" key="1">
    <source>
        <dbReference type="ARBA" id="ARBA00010692"/>
    </source>
</evidence>
<dbReference type="GO" id="GO:0015225">
    <property type="term" value="F:biotin transmembrane transporter activity"/>
    <property type="evidence" value="ECO:0007669"/>
    <property type="project" value="UniProtKB-UniRule"/>
</dbReference>
<keyword evidence="2" id="KW-0813">Transport</keyword>
<protein>
    <recommendedName>
        <fullName evidence="2">Biotin transporter</fullName>
    </recommendedName>
</protein>
<dbReference type="EMBL" id="LGKP01000015">
    <property type="protein sequence ID" value="KPL88954.1"/>
    <property type="molecule type" value="Genomic_DNA"/>
</dbReference>
<evidence type="ECO:0000313" key="5">
    <source>
        <dbReference type="Proteomes" id="UP000050277"/>
    </source>
</evidence>
<dbReference type="RefSeq" id="WP_054534273.1">
    <property type="nucleotide sequence ID" value="NZ_LGKP01000015.1"/>
</dbReference>
<evidence type="ECO:0000256" key="2">
    <source>
        <dbReference type="PIRNR" id="PIRNR016661"/>
    </source>
</evidence>
<feature type="transmembrane region" description="Helical" evidence="3">
    <location>
        <begin position="134"/>
        <end position="152"/>
    </location>
</feature>
<keyword evidence="2" id="KW-1003">Cell membrane</keyword>
<organism evidence="4 5">
    <name type="scientific">Herpetosiphon geysericola</name>
    <dbReference type="NCBI Taxonomy" id="70996"/>
    <lineage>
        <taxon>Bacteria</taxon>
        <taxon>Bacillati</taxon>
        <taxon>Chloroflexota</taxon>
        <taxon>Chloroflexia</taxon>
        <taxon>Herpetosiphonales</taxon>
        <taxon>Herpetosiphonaceae</taxon>
        <taxon>Herpetosiphon</taxon>
    </lineage>
</organism>
<comment type="caution">
    <text evidence="4">The sequence shown here is derived from an EMBL/GenBank/DDBJ whole genome shotgun (WGS) entry which is preliminary data.</text>
</comment>
<dbReference type="AlphaFoldDB" id="A0A0N8GSD0"/>
<sequence>MYRVESVAERQTLADLGRSKSLGRDFALIVGFSLFVALTAQIAIPLPWTPVPITGQTLGVLLTGAILGPRRGALAILLYLVEGLAGMPVFAGMTSGMAKLLGPTGGYLMALPFAATLVGWLAQRGWDRRIPTALAMFGFGNLIIYAIGASWLNIYKDTFGQISVMWAGVYPFLLGDALKIVVAALVLPGAWALFGRDKR</sequence>
<dbReference type="Proteomes" id="UP000050277">
    <property type="component" value="Unassembled WGS sequence"/>
</dbReference>
<dbReference type="Gene3D" id="1.10.1760.20">
    <property type="match status" value="1"/>
</dbReference>
<dbReference type="PIRSF" id="PIRSF016661">
    <property type="entry name" value="BioY"/>
    <property type="match status" value="1"/>
</dbReference>
<keyword evidence="3" id="KW-1133">Transmembrane helix</keyword>
<dbReference type="Pfam" id="PF02632">
    <property type="entry name" value="BioY"/>
    <property type="match status" value="1"/>
</dbReference>
<feature type="transmembrane region" description="Helical" evidence="3">
    <location>
        <begin position="50"/>
        <end position="67"/>
    </location>
</feature>
<dbReference type="GO" id="GO:0005886">
    <property type="term" value="C:plasma membrane"/>
    <property type="evidence" value="ECO:0007669"/>
    <property type="project" value="UniProtKB-SubCell"/>
</dbReference>
<evidence type="ECO:0000313" key="4">
    <source>
        <dbReference type="EMBL" id="KPL88954.1"/>
    </source>
</evidence>
<keyword evidence="2 3" id="KW-0472">Membrane</keyword>
<feature type="transmembrane region" description="Helical" evidence="3">
    <location>
        <begin position="105"/>
        <end position="122"/>
    </location>
</feature>
<keyword evidence="3" id="KW-0812">Transmembrane</keyword>
<keyword evidence="5" id="KW-1185">Reference proteome</keyword>
<dbReference type="OrthoDB" id="9803495at2"/>
<dbReference type="STRING" id="70996.SE18_09860"/>
<accession>A0A0N8GSD0</accession>
<evidence type="ECO:0000256" key="3">
    <source>
        <dbReference type="SAM" id="Phobius"/>
    </source>
</evidence>
<feature type="transmembrane region" description="Helical" evidence="3">
    <location>
        <begin position="74"/>
        <end position="93"/>
    </location>
</feature>
<dbReference type="InterPro" id="IPR003784">
    <property type="entry name" value="BioY"/>
</dbReference>
<dbReference type="PATRIC" id="fig|70996.4.peg.4535"/>